<gene>
    <name evidence="2" type="ORF">MBORA_01430</name>
</gene>
<dbReference type="RefSeq" id="WP_147659515.1">
    <property type="nucleotide sequence ID" value="NZ_CABMAB010000035.1"/>
</dbReference>
<evidence type="ECO:0000256" key="1">
    <source>
        <dbReference type="SAM" id="Coils"/>
    </source>
</evidence>
<dbReference type="Proteomes" id="UP000077428">
    <property type="component" value="Unassembled WGS sequence"/>
</dbReference>
<dbReference type="STRING" id="66851.MBORA_01430"/>
<protein>
    <submittedName>
        <fullName evidence="2">Uncharacterized protein</fullName>
    </submittedName>
</protein>
<dbReference type="AlphaFoldDB" id="A0A166C2M7"/>
<comment type="caution">
    <text evidence="2">The sequence shown here is derived from an EMBL/GenBank/DDBJ whole genome shotgun (WGS) entry which is preliminary data.</text>
</comment>
<evidence type="ECO:0000313" key="2">
    <source>
        <dbReference type="EMBL" id="KZX14065.1"/>
    </source>
</evidence>
<keyword evidence="3" id="KW-1185">Reference proteome</keyword>
<proteinExistence type="predicted"/>
<accession>A0A166C2M7</accession>
<reference evidence="3" key="1">
    <citation type="journal article" date="2016" name="Genome Announc.">
        <title>Draft Genome Sequences of Methanobrevibacter curvatus DSM11111, Methanobrevibacter cuticularis DSM11139, Methanobrevibacter filiformis DSM11501, and Methanobrevibacter oralis DSM7256.</title>
        <authorList>
            <person name="Poehlein A."/>
            <person name="Seedorf H."/>
        </authorList>
    </citation>
    <scope>NUCLEOTIDE SEQUENCE [LARGE SCALE GENOMIC DNA]</scope>
    <source>
        <strain evidence="3">DSM 7256 / JCM 30027 / ZR</strain>
    </source>
</reference>
<dbReference type="PATRIC" id="fig|66851.6.peg.184"/>
<keyword evidence="1" id="KW-0175">Coiled coil</keyword>
<feature type="coiled-coil region" evidence="1">
    <location>
        <begin position="158"/>
        <end position="192"/>
    </location>
</feature>
<evidence type="ECO:0000313" key="3">
    <source>
        <dbReference type="Proteomes" id="UP000077428"/>
    </source>
</evidence>
<name>A0A166C2M7_METOA</name>
<sequence>MASKDSWVKIMDNSLKVDVRIIVSNLNISEVISKAIINANLESYNVIVSSIIPTNDLEIAKKVANGADIILIGDYGESENFSILYNDLKNDFNHVALLNYNNIVNETESFDVKLAEKEIFNAIIKATLSYSLNLIDVHTLESKVVEITRKYNSLLDDYNELVNDNNQSKLEYSQLKKDHENLKIEFDEFKVKYENIYNKDILEVFKIKDLWFKLFDERNFDLDRVIEASEMSKPENIIVGQDYIAAESRQSACEWLKIVRTALLFINEI</sequence>
<organism evidence="2 3">
    <name type="scientific">Methanobrevibacter oralis</name>
    <dbReference type="NCBI Taxonomy" id="66851"/>
    <lineage>
        <taxon>Archaea</taxon>
        <taxon>Methanobacteriati</taxon>
        <taxon>Methanobacteriota</taxon>
        <taxon>Methanomada group</taxon>
        <taxon>Methanobacteria</taxon>
        <taxon>Methanobacteriales</taxon>
        <taxon>Methanobacteriaceae</taxon>
        <taxon>Methanobrevibacter</taxon>
    </lineage>
</organism>
<dbReference type="EMBL" id="LWMU01000033">
    <property type="protein sequence ID" value="KZX14065.1"/>
    <property type="molecule type" value="Genomic_DNA"/>
</dbReference>